<evidence type="ECO:0000313" key="3">
    <source>
        <dbReference type="Proteomes" id="UP001308005"/>
    </source>
</evidence>
<sequence length="382" mass="41618">MNRREFLGMAALLPLLGSLPIQALAAPGEAKGNQRILVLVKLAGGNDGLNTLVPYTDPLYYQYRPTIGIPKHQVLDIGQNYGLNPYLKALQPWWGKGNLAWVQGIGYPHPDLSHFRSIDIWETAVDSGSYADSGWLGTLLPGCKPGLHGIVIGDNSGPLLGKNCHTIAMESPQTFLSQIRLLEDMPPAGNNPVLAHLTNVQHQLYAAGEQLSTKLQRPVALGMNFSTSEIGRDLEAVAKMILSGVDATVYMVTLDGFDTHTSQANVQSNLLNHLAGALDSFAQAMQRGGRWNDVLLMTYSEFGRRVQENHGKGTDHGAASVQLVMGGKVQGGIYGDRPDLKQLDGDGNLQYTVDFRKVYGTVAKNWLGQRHPWEQFGVLPFV</sequence>
<dbReference type="PANTHER" id="PTHR43737">
    <property type="entry name" value="BLL7424 PROTEIN"/>
    <property type="match status" value="1"/>
</dbReference>
<organism evidence="2 3">
    <name type="scientific">Candidatus Thiothrix phosphatis</name>
    <dbReference type="NCBI Taxonomy" id="3112415"/>
    <lineage>
        <taxon>Bacteria</taxon>
        <taxon>Pseudomonadati</taxon>
        <taxon>Pseudomonadota</taxon>
        <taxon>Gammaproteobacteria</taxon>
        <taxon>Thiotrichales</taxon>
        <taxon>Thiotrichaceae</taxon>
        <taxon>Thiothrix</taxon>
    </lineage>
</organism>
<reference evidence="2 3" key="2">
    <citation type="submission" date="2024-01" db="EMBL/GenBank/DDBJ databases">
        <authorList>
            <person name="Xie X."/>
        </authorList>
    </citation>
    <scope>NUCLEOTIDE SEQUENCE [LARGE SCALE GENOMIC DNA]</scope>
    <source>
        <strain evidence="2">SCUT-1</strain>
    </source>
</reference>
<protein>
    <submittedName>
        <fullName evidence="2">DUF1501 domain-containing protein</fullName>
    </submittedName>
</protein>
<dbReference type="EMBL" id="JAYMYJ010000145">
    <property type="protein sequence ID" value="MEB4592922.1"/>
    <property type="molecule type" value="Genomic_DNA"/>
</dbReference>
<accession>A0ABU6D289</accession>
<proteinExistence type="predicted"/>
<evidence type="ECO:0000313" key="2">
    <source>
        <dbReference type="EMBL" id="MEB4592922.1"/>
    </source>
</evidence>
<keyword evidence="1" id="KW-0732">Signal</keyword>
<dbReference type="RefSeq" id="WP_324697478.1">
    <property type="nucleotide sequence ID" value="NZ_JAYMYJ010000145.1"/>
</dbReference>
<feature type="signal peptide" evidence="1">
    <location>
        <begin position="1"/>
        <end position="25"/>
    </location>
</feature>
<gene>
    <name evidence="2" type="ORF">VSS37_18225</name>
</gene>
<dbReference type="Proteomes" id="UP001308005">
    <property type="component" value="Unassembled WGS sequence"/>
</dbReference>
<dbReference type="Pfam" id="PF07394">
    <property type="entry name" value="DUF1501"/>
    <property type="match status" value="1"/>
</dbReference>
<dbReference type="PANTHER" id="PTHR43737:SF1">
    <property type="entry name" value="DUF1501 DOMAIN-CONTAINING PROTEIN"/>
    <property type="match status" value="1"/>
</dbReference>
<reference evidence="3" key="1">
    <citation type="submission" date="2023-07" db="EMBL/GenBank/DDBJ databases">
        <title>The carbon used by Thiothrix.</title>
        <authorList>
            <person name="Chen L."/>
        </authorList>
    </citation>
    <scope>NUCLEOTIDE SEQUENCE [LARGE SCALE GENOMIC DNA]</scope>
</reference>
<name>A0ABU6D289_9GAMM</name>
<comment type="caution">
    <text evidence="2">The sequence shown here is derived from an EMBL/GenBank/DDBJ whole genome shotgun (WGS) entry which is preliminary data.</text>
</comment>
<feature type="chain" id="PRO_5047063279" evidence="1">
    <location>
        <begin position="26"/>
        <end position="382"/>
    </location>
</feature>
<keyword evidence="3" id="KW-1185">Reference proteome</keyword>
<evidence type="ECO:0000256" key="1">
    <source>
        <dbReference type="SAM" id="SignalP"/>
    </source>
</evidence>
<dbReference type="InterPro" id="IPR010869">
    <property type="entry name" value="DUF1501"/>
</dbReference>